<dbReference type="Gene3D" id="2.60.40.1220">
    <property type="match status" value="1"/>
</dbReference>
<reference evidence="5 6" key="1">
    <citation type="journal article" date="2015" name="Stand. Genomic Sci.">
        <title>Genomic Encyclopedia of Bacterial and Archaeal Type Strains, Phase III: the genomes of soil and plant-associated and newly described type strains.</title>
        <authorList>
            <person name="Whitman W.B."/>
            <person name="Woyke T."/>
            <person name="Klenk H.P."/>
            <person name="Zhou Y."/>
            <person name="Lilburn T.G."/>
            <person name="Beck B.J."/>
            <person name="De Vos P."/>
            <person name="Vandamme P."/>
            <person name="Eisen J.A."/>
            <person name="Garrity G."/>
            <person name="Hugenholtz P."/>
            <person name="Kyrpides N.C."/>
        </authorList>
    </citation>
    <scope>NUCLEOTIDE SEQUENCE [LARGE SCALE GENOMIC DNA]</scope>
    <source>
        <strain evidence="5 6">CGMCC 1.10115</strain>
    </source>
</reference>
<organism evidence="5 6">
    <name type="scientific">Cytobacillus oceanisediminis</name>
    <dbReference type="NCBI Taxonomy" id="665099"/>
    <lineage>
        <taxon>Bacteria</taxon>
        <taxon>Bacillati</taxon>
        <taxon>Bacillota</taxon>
        <taxon>Bacilli</taxon>
        <taxon>Bacillales</taxon>
        <taxon>Bacillaceae</taxon>
        <taxon>Cytobacillus</taxon>
    </lineage>
</organism>
<dbReference type="GeneID" id="65402233"/>
<feature type="signal peptide" evidence="2">
    <location>
        <begin position="1"/>
        <end position="22"/>
    </location>
</feature>
<feature type="domain" description="BIG2" evidence="3">
    <location>
        <begin position="493"/>
        <end position="572"/>
    </location>
</feature>
<feature type="chain" id="PRO_5038404096" evidence="2">
    <location>
        <begin position="23"/>
        <end position="838"/>
    </location>
</feature>
<dbReference type="AlphaFoldDB" id="A0A562K3D1"/>
<dbReference type="InterPro" id="IPR014755">
    <property type="entry name" value="Cu-Rt/internalin_Ig-like"/>
</dbReference>
<dbReference type="Gene3D" id="2.60.40.1080">
    <property type="match status" value="1"/>
</dbReference>
<dbReference type="PANTHER" id="PTHR40446">
    <property type="entry name" value="N-ACETYLGLUCOSAMINE-1-PHOSPHODIESTER ALPHA-N-ACETYLGLUCOSAMINIDASE"/>
    <property type="match status" value="1"/>
</dbReference>
<dbReference type="Pfam" id="PF02368">
    <property type="entry name" value="Big_2"/>
    <property type="match status" value="1"/>
</dbReference>
<dbReference type="EMBL" id="VLKI01000002">
    <property type="protein sequence ID" value="TWH89725.1"/>
    <property type="molecule type" value="Genomic_DNA"/>
</dbReference>
<protein>
    <submittedName>
        <fullName evidence="5">Ig-like protein group 2</fullName>
    </submittedName>
</protein>
<feature type="domain" description="Phosphodiester glycosidase" evidence="4">
    <location>
        <begin position="220"/>
        <end position="392"/>
    </location>
</feature>
<keyword evidence="1 2" id="KW-0732">Signal</keyword>
<dbReference type="RefSeq" id="WP_144540422.1">
    <property type="nucleotide sequence ID" value="NZ_CBCSDC010000010.1"/>
</dbReference>
<sequence>MKKAIMSAVVCFLCLQSLFGSAASADSTVNLTPGVKLEKKNTIVSNKKQSISILNVNLLDPYTTVGYGISSPITQLAPVTSLAKMNTFEKHHVVGAVNASFFHIENGNPAYLLASNNKIESLGALSALDNGFMHTPAAFGVNKDGKALIDKFHLNITLTHHNRTYQLDSFNRQRNPNESILFTSSFRFGNTRTNETGLEIVVRNLNRNLDPGASFGDEISGTVAAIRPYGTVSSSIIPKDGFVISAHGTKVDQIRDLKIGDPLSVKIDTDEKWRNSNFMLASGPLLVQKGKLDMTIDPSSPRAAYREPRTAVAVDSTGTKVFYVTVDGRMPGFSEGMTLKEFAGYLASLGAYQALNLDGGGSTTMAVRYPGNRYAALVNKPSDGRQRSVSAILQAISTAPYGQAVAFKAQQAVEGKIAIGASVSFKITDALDSYNNLIPIKAEEVQYSTDGTIGKIEDGNFIALKEGQTNVTIKYGKAQVKVPVTVAGAPHRFEVSPESLYIQKGDQQQLTVKAYDEAGKPLVFNSSNIKWSISGEAGTVSQTGLFTAASSEKSGVITAELGTGKAAVPVTVSNKPKLISRFDNPAAWKAESIRAKTSLGVSGDSNQKEGTASLKLSYDFTGNQSGTAASYAVSSKRIALSGKPKAIGMWVYGDGQAHWLRGRLYDAAGKEWTVNFTEDGKLNWKGWKYVQADIPAGVSYPISLDRVYITEPNVSNQDKGTLYLDDLQAVYELPHHEKYFTADVHAKTVKPDKVWNIKFNTALNPASFTNENIYIQDENGVRQAVSVKINADLKSAAVGAPSSGYASGKSYQLVVTKYVRSIMGIPFRKDFSMSFKVQ</sequence>
<evidence type="ECO:0000313" key="5">
    <source>
        <dbReference type="EMBL" id="TWH89725.1"/>
    </source>
</evidence>
<evidence type="ECO:0000259" key="3">
    <source>
        <dbReference type="Pfam" id="PF02368"/>
    </source>
</evidence>
<accession>A0A562K3D1</accession>
<dbReference type="InterPro" id="IPR018711">
    <property type="entry name" value="NAGPA"/>
</dbReference>
<evidence type="ECO:0000259" key="4">
    <source>
        <dbReference type="Pfam" id="PF09992"/>
    </source>
</evidence>
<dbReference type="Proteomes" id="UP000318667">
    <property type="component" value="Unassembled WGS sequence"/>
</dbReference>
<evidence type="ECO:0000313" key="6">
    <source>
        <dbReference type="Proteomes" id="UP000318667"/>
    </source>
</evidence>
<evidence type="ECO:0000256" key="1">
    <source>
        <dbReference type="ARBA" id="ARBA00022729"/>
    </source>
</evidence>
<name>A0A562K3D1_9BACI</name>
<dbReference type="Pfam" id="PF09992">
    <property type="entry name" value="NAGPA"/>
    <property type="match status" value="1"/>
</dbReference>
<gene>
    <name evidence="5" type="ORF">IQ19_00972</name>
</gene>
<evidence type="ECO:0000256" key="2">
    <source>
        <dbReference type="SAM" id="SignalP"/>
    </source>
</evidence>
<dbReference type="InterPro" id="IPR003343">
    <property type="entry name" value="Big_2"/>
</dbReference>
<dbReference type="PANTHER" id="PTHR40446:SF2">
    <property type="entry name" value="N-ACETYLGLUCOSAMINE-1-PHOSPHODIESTER ALPHA-N-ACETYLGLUCOSAMINIDASE"/>
    <property type="match status" value="1"/>
</dbReference>
<proteinExistence type="predicted"/>
<dbReference type="OrthoDB" id="9809781at2"/>
<keyword evidence="6" id="KW-1185">Reference proteome</keyword>
<dbReference type="Gene3D" id="2.60.120.430">
    <property type="entry name" value="Galactose-binding lectin"/>
    <property type="match status" value="1"/>
</dbReference>
<comment type="caution">
    <text evidence="5">The sequence shown here is derived from an EMBL/GenBank/DDBJ whole genome shotgun (WGS) entry which is preliminary data.</text>
</comment>